<name>A0A5C5V4H5_9BACT</name>
<dbReference type="OrthoDB" id="257846at2"/>
<gene>
    <name evidence="2" type="ORF">Enr8_26800</name>
</gene>
<keyword evidence="1" id="KW-0812">Transmembrane</keyword>
<accession>A0A5C5V4H5</accession>
<dbReference type="AlphaFoldDB" id="A0A5C5V4H5"/>
<comment type="caution">
    <text evidence="2">The sequence shown here is derived from an EMBL/GenBank/DDBJ whole genome shotgun (WGS) entry which is preliminary data.</text>
</comment>
<dbReference type="RefSeq" id="WP_146432224.1">
    <property type="nucleotide sequence ID" value="NZ_SJPF01000003.1"/>
</dbReference>
<reference evidence="2 3" key="1">
    <citation type="submission" date="2019-02" db="EMBL/GenBank/DDBJ databases">
        <title>Deep-cultivation of Planctomycetes and their phenomic and genomic characterization uncovers novel biology.</title>
        <authorList>
            <person name="Wiegand S."/>
            <person name="Jogler M."/>
            <person name="Boedeker C."/>
            <person name="Pinto D."/>
            <person name="Vollmers J."/>
            <person name="Rivas-Marin E."/>
            <person name="Kohn T."/>
            <person name="Peeters S.H."/>
            <person name="Heuer A."/>
            <person name="Rast P."/>
            <person name="Oberbeckmann S."/>
            <person name="Bunk B."/>
            <person name="Jeske O."/>
            <person name="Meyerdierks A."/>
            <person name="Storesund J.E."/>
            <person name="Kallscheuer N."/>
            <person name="Luecker S."/>
            <person name="Lage O.M."/>
            <person name="Pohl T."/>
            <person name="Merkel B.J."/>
            <person name="Hornburger P."/>
            <person name="Mueller R.-W."/>
            <person name="Bruemmer F."/>
            <person name="Labrenz M."/>
            <person name="Spormann A.M."/>
            <person name="Op Den Camp H."/>
            <person name="Overmann J."/>
            <person name="Amann R."/>
            <person name="Jetten M.S.M."/>
            <person name="Mascher T."/>
            <person name="Medema M.H."/>
            <person name="Devos D.P."/>
            <person name="Kaster A.-K."/>
            <person name="Ovreas L."/>
            <person name="Rohde M."/>
            <person name="Galperin M.Y."/>
            <person name="Jogler C."/>
        </authorList>
    </citation>
    <scope>NUCLEOTIDE SEQUENCE [LARGE SCALE GENOMIC DNA]</scope>
    <source>
        <strain evidence="2 3">Enr8</strain>
    </source>
</reference>
<protein>
    <submittedName>
        <fullName evidence="2">Uncharacterized protein</fullName>
    </submittedName>
</protein>
<keyword evidence="3" id="KW-1185">Reference proteome</keyword>
<proteinExistence type="predicted"/>
<keyword evidence="1" id="KW-1133">Transmembrane helix</keyword>
<dbReference type="EMBL" id="SJPF01000003">
    <property type="protein sequence ID" value="TWT32873.1"/>
    <property type="molecule type" value="Genomic_DNA"/>
</dbReference>
<evidence type="ECO:0000256" key="1">
    <source>
        <dbReference type="SAM" id="Phobius"/>
    </source>
</evidence>
<keyword evidence="1" id="KW-0472">Membrane</keyword>
<dbReference type="Proteomes" id="UP000318878">
    <property type="component" value="Unassembled WGS sequence"/>
</dbReference>
<evidence type="ECO:0000313" key="2">
    <source>
        <dbReference type="EMBL" id="TWT32873.1"/>
    </source>
</evidence>
<feature type="transmembrane region" description="Helical" evidence="1">
    <location>
        <begin position="20"/>
        <end position="40"/>
    </location>
</feature>
<evidence type="ECO:0000313" key="3">
    <source>
        <dbReference type="Proteomes" id="UP000318878"/>
    </source>
</evidence>
<sequence>MAAENKAGRHSEHVNQQEPFSWGAFSFGIIFGVVLLYIVIVRPAQNDSQALQSRISRIDRTLKELVAFKSSVQETNDLMSSLQQQAELYADAQASCDSLESIHCQLAASQIDFRQMETSLQRLDRLQQRLNDQAKAAAASVRVVENIDYVNRTLLEQDALTLDAIAALTNADNLRGQAQRVEHDLARTEVTLDRVASLHRRMQDQYPAALAAEQTLNQMLNAQARLAQAEPEMIATHRAVDGLLRLKNKTLNSTGDMQQADMVLDNVLAIPGELAKVSQYEYVANLESNLGSLTQLLDKVLASQAQTRQADMLLENMLARQDEIILSATQGRCADMVLTNMLGVQGDLLASLPQSRQADSALQNMLGMQDEIVDNVPQARQADIVLNNMFRLQDDILDSRTGAIAADIAQQNVYALQKELVMAAPMTMRAREVAGDMMRIEAELICQAGDSYEARETLDELVSLRSEISASSRDVDTALASLRQLLTLKDQALAVAATPRSGGVFALAKAVGGAFASGSSVVITLRPHELQNLADRSLGEEPQAIARQISGAVLR</sequence>
<organism evidence="2 3">
    <name type="scientific">Blastopirellula retiformator</name>
    <dbReference type="NCBI Taxonomy" id="2527970"/>
    <lineage>
        <taxon>Bacteria</taxon>
        <taxon>Pseudomonadati</taxon>
        <taxon>Planctomycetota</taxon>
        <taxon>Planctomycetia</taxon>
        <taxon>Pirellulales</taxon>
        <taxon>Pirellulaceae</taxon>
        <taxon>Blastopirellula</taxon>
    </lineage>
</organism>